<dbReference type="SUPFAM" id="SSF54637">
    <property type="entry name" value="Thioesterase/thiol ester dehydrase-isomerase"/>
    <property type="match status" value="1"/>
</dbReference>
<dbReference type="NCBIfam" id="TIGR00051">
    <property type="entry name" value="YbgC/FadM family acyl-CoA thioesterase"/>
    <property type="match status" value="1"/>
</dbReference>
<evidence type="ECO:0000313" key="5">
    <source>
        <dbReference type="Proteomes" id="UP000040453"/>
    </source>
</evidence>
<dbReference type="InterPro" id="IPR006683">
    <property type="entry name" value="Thioestr_dom"/>
</dbReference>
<dbReference type="InterPro" id="IPR008272">
    <property type="entry name" value="HB-CoA_thioesterase_AS"/>
</dbReference>
<feature type="domain" description="Thioesterase" evidence="3">
    <location>
        <begin position="20"/>
        <end position="100"/>
    </location>
</feature>
<proteinExistence type="inferred from homology"/>
<dbReference type="InterPro" id="IPR050563">
    <property type="entry name" value="4-hydroxybenzoyl-CoA_TE"/>
</dbReference>
<dbReference type="InterPro" id="IPR006684">
    <property type="entry name" value="YbgC/YbaW"/>
</dbReference>
<reference evidence="4 5" key="1">
    <citation type="submission" date="2014-11" db="EMBL/GenBank/DDBJ databases">
        <authorList>
            <person name="Urmite Genomes Urmite Genomes"/>
        </authorList>
    </citation>
    <scope>NUCLEOTIDE SEQUENCE [LARGE SCALE GENOMIC DNA]</scope>
    <source>
        <strain evidence="4 5">Oc5</strain>
    </source>
</reference>
<evidence type="ECO:0000256" key="2">
    <source>
        <dbReference type="ARBA" id="ARBA00022801"/>
    </source>
</evidence>
<dbReference type="AlphaFoldDB" id="A0A0A1MUT2"/>
<dbReference type="Pfam" id="PF03061">
    <property type="entry name" value="4HBT"/>
    <property type="match status" value="1"/>
</dbReference>
<dbReference type="PIRSF" id="PIRSF003230">
    <property type="entry name" value="YbgC"/>
    <property type="match status" value="1"/>
</dbReference>
<evidence type="ECO:0000259" key="3">
    <source>
        <dbReference type="Pfam" id="PF03061"/>
    </source>
</evidence>
<gene>
    <name evidence="4" type="primary">ybgC</name>
    <name evidence="4" type="ORF">BN997_03307</name>
</gene>
<keyword evidence="5" id="KW-1185">Reference proteome</keyword>
<comment type="similarity">
    <text evidence="1">Belongs to the 4-hydroxybenzoyl-CoA thioesterase family.</text>
</comment>
<dbReference type="PANTHER" id="PTHR31793">
    <property type="entry name" value="4-HYDROXYBENZOYL-COA THIOESTERASE FAMILY MEMBER"/>
    <property type="match status" value="1"/>
</dbReference>
<dbReference type="EMBL" id="CDGG01000001">
    <property type="protein sequence ID" value="CEI83399.1"/>
    <property type="molecule type" value="Genomic_DNA"/>
</dbReference>
<keyword evidence="2 4" id="KW-0378">Hydrolase</keyword>
<dbReference type="PROSITE" id="PS01328">
    <property type="entry name" value="4HBCOA_THIOESTERASE"/>
    <property type="match status" value="1"/>
</dbReference>
<dbReference type="Gene3D" id="3.10.129.10">
    <property type="entry name" value="Hotdog Thioesterase"/>
    <property type="match status" value="1"/>
</dbReference>
<name>A0A0A1MUT2_9BACI</name>
<dbReference type="STRING" id="545501.BN997_03307"/>
<protein>
    <submittedName>
        <fullName evidence="4">Acyl-CoA thioester hydrolase YbgC</fullName>
    </submittedName>
</protein>
<dbReference type="PANTHER" id="PTHR31793:SF27">
    <property type="entry name" value="NOVEL THIOESTERASE SUPERFAMILY DOMAIN AND SAPOSIN A-TYPE DOMAIN CONTAINING PROTEIN (0610012H03RIK)"/>
    <property type="match status" value="1"/>
</dbReference>
<evidence type="ECO:0000313" key="4">
    <source>
        <dbReference type="EMBL" id="CEI83399.1"/>
    </source>
</evidence>
<organism evidence="4 5">
    <name type="scientific">Oceanobacillus oncorhynchi</name>
    <dbReference type="NCBI Taxonomy" id="545501"/>
    <lineage>
        <taxon>Bacteria</taxon>
        <taxon>Bacillati</taxon>
        <taxon>Bacillota</taxon>
        <taxon>Bacilli</taxon>
        <taxon>Bacillales</taxon>
        <taxon>Bacillaceae</taxon>
        <taxon>Oceanobacillus</taxon>
    </lineage>
</organism>
<dbReference type="Proteomes" id="UP000040453">
    <property type="component" value="Unassembled WGS sequence"/>
</dbReference>
<dbReference type="CDD" id="cd00586">
    <property type="entry name" value="4HBT"/>
    <property type="match status" value="1"/>
</dbReference>
<dbReference type="GO" id="GO:0047617">
    <property type="term" value="F:fatty acyl-CoA hydrolase activity"/>
    <property type="evidence" value="ECO:0007669"/>
    <property type="project" value="TreeGrafter"/>
</dbReference>
<evidence type="ECO:0000256" key="1">
    <source>
        <dbReference type="ARBA" id="ARBA00005953"/>
    </source>
</evidence>
<dbReference type="OrthoDB" id="9800856at2"/>
<sequence length="157" mass="18763">MAQEWHQHQMRVQYKDTDQMGVVHHGNYITWFEVARTEWMRHFDMSYHAIEEEGLLLPVLDVNAVYKSSARFDDLVVLFTRIEQYSPIRLVFEYEARRITEEDWKANGLNHATADEPYGELLTTGKTTHMWVNKAWKPVKLRKTHPELYEKIQRIAD</sequence>
<accession>A0A0A1MUT2</accession>
<dbReference type="RefSeq" id="WP_042533653.1">
    <property type="nucleotide sequence ID" value="NZ_CAXOIH010000017.1"/>
</dbReference>
<dbReference type="InterPro" id="IPR029069">
    <property type="entry name" value="HotDog_dom_sf"/>
</dbReference>